<dbReference type="RefSeq" id="WP_271920592.1">
    <property type="nucleotide sequence ID" value="NZ_JAQNDO010000001.1"/>
</dbReference>
<gene>
    <name evidence="1" type="ORF">POL67_23225</name>
</gene>
<keyword evidence="2" id="KW-1185">Reference proteome</keyword>
<evidence type="ECO:0000313" key="1">
    <source>
        <dbReference type="EMBL" id="MDC0744261.1"/>
    </source>
</evidence>
<organism evidence="1 2">
    <name type="scientific">Polyangium mundeleinium</name>
    <dbReference type="NCBI Taxonomy" id="2995306"/>
    <lineage>
        <taxon>Bacteria</taxon>
        <taxon>Pseudomonadati</taxon>
        <taxon>Myxococcota</taxon>
        <taxon>Polyangia</taxon>
        <taxon>Polyangiales</taxon>
        <taxon>Polyangiaceae</taxon>
        <taxon>Polyangium</taxon>
    </lineage>
</organism>
<name>A0ABT5ER67_9BACT</name>
<reference evidence="1 2" key="1">
    <citation type="submission" date="2022-11" db="EMBL/GenBank/DDBJ databases">
        <title>Minimal conservation of predation-associated metabolite biosynthetic gene clusters underscores biosynthetic potential of Myxococcota including descriptions for ten novel species: Archangium lansinium sp. nov., Myxococcus landrumus sp. nov., Nannocystis bai.</title>
        <authorList>
            <person name="Ahearne A."/>
            <person name="Stevens C."/>
            <person name="Dowd S."/>
        </authorList>
    </citation>
    <scope>NUCLEOTIDE SEQUENCE [LARGE SCALE GENOMIC DNA]</scope>
    <source>
        <strain evidence="1 2">RJM3</strain>
    </source>
</reference>
<dbReference type="EMBL" id="JAQNDO010000001">
    <property type="protein sequence ID" value="MDC0744261.1"/>
    <property type="molecule type" value="Genomic_DNA"/>
</dbReference>
<protein>
    <submittedName>
        <fullName evidence="1">Uncharacterized protein</fullName>
    </submittedName>
</protein>
<proteinExistence type="predicted"/>
<comment type="caution">
    <text evidence="1">The sequence shown here is derived from an EMBL/GenBank/DDBJ whole genome shotgun (WGS) entry which is preliminary data.</text>
</comment>
<evidence type="ECO:0000313" key="2">
    <source>
        <dbReference type="Proteomes" id="UP001221411"/>
    </source>
</evidence>
<sequence>MPRPRGGVAIAVAVGALAVDDVEQGAEVPLVKRGVRGRALGRGLRLDAEQPARDAIVERVEALRGAVGAGATSFEQEQAAQRAGLVQVRIELADEASRGATGQVRLRQAGRQGARFDGEAAARRGRGASACVEGVEGVERARGEVEGSEGAGVGLA</sequence>
<dbReference type="Proteomes" id="UP001221411">
    <property type="component" value="Unassembled WGS sequence"/>
</dbReference>
<accession>A0ABT5ER67</accession>